<dbReference type="InterPro" id="IPR022757">
    <property type="entry name" value="Gsf2"/>
</dbReference>
<dbReference type="Proteomes" id="UP000001640">
    <property type="component" value="Chromosome 7"/>
</dbReference>
<protein>
    <recommendedName>
        <fullName evidence="4">Glucose-signaling factor 2</fullName>
    </recommendedName>
</protein>
<keyword evidence="3" id="KW-1185">Reference proteome</keyword>
<feature type="region of interest" description="Disordered" evidence="1">
    <location>
        <begin position="370"/>
        <end position="395"/>
    </location>
</feature>
<dbReference type="GO" id="GO:0006457">
    <property type="term" value="P:protein folding"/>
    <property type="evidence" value="ECO:0007669"/>
    <property type="project" value="EnsemblFungi"/>
</dbReference>
<dbReference type="Pfam" id="PF11055">
    <property type="entry name" value="Gsf2"/>
    <property type="match status" value="1"/>
</dbReference>
<dbReference type="eggNOG" id="ENOG502QT03">
    <property type="taxonomic scope" value="Eukaryota"/>
</dbReference>
<dbReference type="GO" id="GO:0005789">
    <property type="term" value="C:endoplasmic reticulum membrane"/>
    <property type="evidence" value="ECO:0007669"/>
    <property type="project" value="EnsemblFungi"/>
</dbReference>
<dbReference type="RefSeq" id="XP_003677572.1">
    <property type="nucleotide sequence ID" value="XM_003677524.1"/>
</dbReference>
<dbReference type="KEGG" id="ncs:NCAS_0G03330"/>
<organism evidence="2 3">
    <name type="scientific">Naumovozyma castellii</name>
    <name type="common">Yeast</name>
    <name type="synonym">Saccharomyces castellii</name>
    <dbReference type="NCBI Taxonomy" id="27288"/>
    <lineage>
        <taxon>Eukaryota</taxon>
        <taxon>Fungi</taxon>
        <taxon>Dikarya</taxon>
        <taxon>Ascomycota</taxon>
        <taxon>Saccharomycotina</taxon>
        <taxon>Saccharomycetes</taxon>
        <taxon>Saccharomycetales</taxon>
        <taxon>Saccharomycetaceae</taxon>
        <taxon>Naumovozyma</taxon>
    </lineage>
</organism>
<dbReference type="InParanoid" id="G0VII5"/>
<evidence type="ECO:0008006" key="4">
    <source>
        <dbReference type="Google" id="ProtNLM"/>
    </source>
</evidence>
<dbReference type="EMBL" id="HE576758">
    <property type="protein sequence ID" value="CCC71220.1"/>
    <property type="molecule type" value="Genomic_DNA"/>
</dbReference>
<reference evidence="2 3" key="1">
    <citation type="journal article" date="2011" name="Proc. Natl. Acad. Sci. U.S.A.">
        <title>Evolutionary erosion of yeast sex chromosomes by mating-type switching accidents.</title>
        <authorList>
            <person name="Gordon J.L."/>
            <person name="Armisen D."/>
            <person name="Proux-Wera E."/>
            <person name="Oheigeartaigh S.S."/>
            <person name="Byrne K.P."/>
            <person name="Wolfe K.H."/>
        </authorList>
    </citation>
    <scope>NUCLEOTIDE SEQUENCE [LARGE SCALE GENOMIC DNA]</scope>
    <source>
        <strain evidence="3">ATCC 76901 / BCRC 22586 / CBS 4309 / NBRC 1992 / NRRL Y-12630</strain>
    </source>
</reference>
<reference key="2">
    <citation type="submission" date="2011-08" db="EMBL/GenBank/DDBJ databases">
        <title>Genome sequence of Naumovozyma castellii.</title>
        <authorList>
            <person name="Gordon J.L."/>
            <person name="Armisen D."/>
            <person name="Proux-Wera E."/>
            <person name="OhEigeartaigh S.S."/>
            <person name="Byrne K.P."/>
            <person name="Wolfe K.H."/>
        </authorList>
    </citation>
    <scope>NUCLEOTIDE SEQUENCE</scope>
    <source>
        <strain>Type strain:CBS 4309</strain>
    </source>
</reference>
<proteinExistence type="predicted"/>
<sequence length="395" mass="45833">MEIYVRLNNDLENDNAFQISREDTIKDKLVHIFPRDKNPKSLSDVMVLRPTVFHNYAPDYFCKSVHQGYLSEGGCLLFHYDAADDKYLTKLDEDKPLFDQLWPGQLIVPKWSYNKWNLFTYTAIILLWLYTDLPDVVSPTPGICVTNQLSRMIIPILEYMERPTLASKLREEIQVNYSSFWAQWAFFLLHVIKVSVLTLFLRLGIANPITFNPIKVYQFQNGNAVSSDHVKAILKSIGWIGSRRGTYDQYQSNFYSYTIKKYGGPVQAYRAGVIKTAANPGVELNAGEGFQTPLDQRFTNSTFETMESQGKFVLSEEYFIELEDNLKENLNKCNGDIGKMNEEIRRFRKFGIYEPSEKLAKMVQKRKQVAKEQKEQEEEVQKSAKLEKKEAKKEQ</sequence>
<dbReference type="GO" id="GO:0051082">
    <property type="term" value="F:unfolded protein binding"/>
    <property type="evidence" value="ECO:0007669"/>
    <property type="project" value="EnsemblFungi"/>
</dbReference>
<dbReference type="GeneID" id="96904885"/>
<dbReference type="FunCoup" id="G0VII5">
    <property type="interactions" value="160"/>
</dbReference>
<dbReference type="GO" id="GO:0034394">
    <property type="term" value="P:protein localization to cell surface"/>
    <property type="evidence" value="ECO:0007669"/>
    <property type="project" value="EnsemblFungi"/>
</dbReference>
<dbReference type="HOGENOM" id="CLU_719597_0_0_1"/>
<evidence type="ECO:0000256" key="1">
    <source>
        <dbReference type="SAM" id="MobiDB-lite"/>
    </source>
</evidence>
<dbReference type="AlphaFoldDB" id="G0VII5"/>
<evidence type="ECO:0000313" key="2">
    <source>
        <dbReference type="EMBL" id="CCC71220.1"/>
    </source>
</evidence>
<evidence type="ECO:0000313" key="3">
    <source>
        <dbReference type="Proteomes" id="UP000001640"/>
    </source>
</evidence>
<dbReference type="OrthoDB" id="4076669at2759"/>
<accession>G0VII5</accession>
<gene>
    <name evidence="2" type="primary">NCAS0G03330</name>
    <name evidence="2" type="ordered locus">NCAS_0G03330</name>
</gene>
<dbReference type="OMA" id="IMLAWLY"/>
<name>G0VII5_NAUCA</name>
<dbReference type="STRING" id="1064592.G0VII5"/>